<evidence type="ECO:0000256" key="1">
    <source>
        <dbReference type="SAM" id="MobiDB-lite"/>
    </source>
</evidence>
<dbReference type="EMBL" id="CM000786">
    <property type="protein sequence ID" value="AQK40413.1"/>
    <property type="molecule type" value="Genomic_DNA"/>
</dbReference>
<gene>
    <name evidence="2" type="ORF">ZEAMMB73_Zm00001d023934</name>
</gene>
<evidence type="ECO:0000313" key="2">
    <source>
        <dbReference type="EMBL" id="AQK40413.1"/>
    </source>
</evidence>
<feature type="region of interest" description="Disordered" evidence="1">
    <location>
        <begin position="1"/>
        <end position="44"/>
    </location>
</feature>
<organism evidence="2">
    <name type="scientific">Zea mays</name>
    <name type="common">Maize</name>
    <dbReference type="NCBI Taxonomy" id="4577"/>
    <lineage>
        <taxon>Eukaryota</taxon>
        <taxon>Viridiplantae</taxon>
        <taxon>Streptophyta</taxon>
        <taxon>Embryophyta</taxon>
        <taxon>Tracheophyta</taxon>
        <taxon>Spermatophyta</taxon>
        <taxon>Magnoliopsida</taxon>
        <taxon>Liliopsida</taxon>
        <taxon>Poales</taxon>
        <taxon>Poaceae</taxon>
        <taxon>PACMAD clade</taxon>
        <taxon>Panicoideae</taxon>
        <taxon>Andropogonodae</taxon>
        <taxon>Andropogoneae</taxon>
        <taxon>Tripsacinae</taxon>
        <taxon>Zea</taxon>
    </lineage>
</organism>
<sequence length="151" mass="16078">MARGGGDRSREDDPFSDGGTTETDSDESSPRGVGARGPGSTSNPILTRLAVSRNSSPLAAATAAPGVCLLRFAWESAAGSLVGAVVGYGFMAHRWRGNVWLWRHFEDLRCGLGMMGLDSVRLRLCSPDSSVTICLISIVLLWTLFCCSPWG</sequence>
<reference evidence="2" key="1">
    <citation type="submission" date="2015-12" db="EMBL/GenBank/DDBJ databases">
        <title>Update maize B73 reference genome by single molecule sequencing technologies.</title>
        <authorList>
            <consortium name="Maize Genome Sequencing Project"/>
            <person name="Ware D."/>
        </authorList>
    </citation>
    <scope>NUCLEOTIDE SEQUENCE</scope>
    <source>
        <tissue evidence="2">Seedling</tissue>
    </source>
</reference>
<dbReference type="AlphaFoldDB" id="A0A1D6IWW4"/>
<name>A0A1D6IWW4_MAIZE</name>
<proteinExistence type="predicted"/>
<accession>A0A1D6IWW4</accession>
<feature type="compositionally biased region" description="Basic and acidic residues" evidence="1">
    <location>
        <begin position="1"/>
        <end position="13"/>
    </location>
</feature>
<protein>
    <submittedName>
        <fullName evidence="2">Mitochondrial import inner membrane translocase subunit TIM22-2</fullName>
    </submittedName>
</protein>